<comment type="caution">
    <text evidence="2">The sequence shown here is derived from an EMBL/GenBank/DDBJ whole genome shotgun (WGS) entry which is preliminary data.</text>
</comment>
<sequence>MDLNSFHPERVVFMRKEILLPAVAVAGGGAGFVLRRWELATAFEADTGLPIPGTPATLALIALSVAMAAVLALLCRGKYPSFTGYDEAFQAKGNTLYATAMVLSAFLLLGAAVLMVLSFVQGTNTVYTRLLLAALAAVSFFCVMQTAQNSFKGLDRGKYSFTLLMPAYTCCVWLIAAYQVRAGDPVQLDYVYELFAIIASLLGLYFHAGFSFERGRVFWAGLFSLLGIYFCLTTLADQHDLATTLLYGFAILYLLSSTVTLLYNAGRPELLARAENDTTEGTPDES</sequence>
<feature type="transmembrane region" description="Helical" evidence="1">
    <location>
        <begin position="96"/>
        <end position="120"/>
    </location>
</feature>
<keyword evidence="1" id="KW-1133">Transmembrane helix</keyword>
<evidence type="ECO:0000313" key="3">
    <source>
        <dbReference type="Proteomes" id="UP000429811"/>
    </source>
</evidence>
<feature type="transmembrane region" description="Helical" evidence="1">
    <location>
        <begin position="159"/>
        <end position="178"/>
    </location>
</feature>
<keyword evidence="1" id="KW-0472">Membrane</keyword>
<feature type="transmembrane region" description="Helical" evidence="1">
    <location>
        <begin position="57"/>
        <end position="75"/>
    </location>
</feature>
<proteinExistence type="predicted"/>
<feature type="transmembrane region" description="Helical" evidence="1">
    <location>
        <begin position="217"/>
        <end position="236"/>
    </location>
</feature>
<protein>
    <submittedName>
        <fullName evidence="2">Uncharacterized protein</fullName>
    </submittedName>
</protein>
<feature type="transmembrane region" description="Helical" evidence="1">
    <location>
        <begin position="18"/>
        <end position="37"/>
    </location>
</feature>
<reference evidence="2 3" key="1">
    <citation type="journal article" date="2019" name="Nat. Med.">
        <title>A library of human gut bacterial isolates paired with longitudinal multiomics data enables mechanistic microbiome research.</title>
        <authorList>
            <person name="Poyet M."/>
            <person name="Groussin M."/>
            <person name="Gibbons S.M."/>
            <person name="Avila-Pacheco J."/>
            <person name="Jiang X."/>
            <person name="Kearney S.M."/>
            <person name="Perrotta A.R."/>
            <person name="Berdy B."/>
            <person name="Zhao S."/>
            <person name="Lieberman T.D."/>
            <person name="Swanson P.K."/>
            <person name="Smith M."/>
            <person name="Roesemann S."/>
            <person name="Alexander J.E."/>
            <person name="Rich S.A."/>
            <person name="Livny J."/>
            <person name="Vlamakis H."/>
            <person name="Clish C."/>
            <person name="Bullock K."/>
            <person name="Deik A."/>
            <person name="Scott J."/>
            <person name="Pierce K.A."/>
            <person name="Xavier R.J."/>
            <person name="Alm E.J."/>
        </authorList>
    </citation>
    <scope>NUCLEOTIDE SEQUENCE [LARGE SCALE GENOMIC DNA]</scope>
    <source>
        <strain evidence="2 3">BIOML-A5</strain>
    </source>
</reference>
<evidence type="ECO:0000256" key="1">
    <source>
        <dbReference type="SAM" id="Phobius"/>
    </source>
</evidence>
<gene>
    <name evidence="2" type="ORF">GKE90_20750</name>
</gene>
<name>A0A6I2RVC1_FLAPL</name>
<organism evidence="2 3">
    <name type="scientific">Flavonifractor plautii</name>
    <name type="common">Fusobacterium plautii</name>
    <dbReference type="NCBI Taxonomy" id="292800"/>
    <lineage>
        <taxon>Bacteria</taxon>
        <taxon>Bacillati</taxon>
        <taxon>Bacillota</taxon>
        <taxon>Clostridia</taxon>
        <taxon>Eubacteriales</taxon>
        <taxon>Oscillospiraceae</taxon>
        <taxon>Flavonifractor</taxon>
    </lineage>
</organism>
<dbReference type="AlphaFoldDB" id="A0A6I2RVC1"/>
<keyword evidence="1" id="KW-0812">Transmembrane</keyword>
<dbReference type="Proteomes" id="UP000429811">
    <property type="component" value="Unassembled WGS sequence"/>
</dbReference>
<feature type="transmembrane region" description="Helical" evidence="1">
    <location>
        <begin position="190"/>
        <end position="210"/>
    </location>
</feature>
<feature type="transmembrane region" description="Helical" evidence="1">
    <location>
        <begin position="242"/>
        <end position="263"/>
    </location>
</feature>
<evidence type="ECO:0000313" key="2">
    <source>
        <dbReference type="EMBL" id="MSB51084.1"/>
    </source>
</evidence>
<dbReference type="EMBL" id="WKPO01000055">
    <property type="protein sequence ID" value="MSB51084.1"/>
    <property type="molecule type" value="Genomic_DNA"/>
</dbReference>
<accession>A0A6I2RVC1</accession>
<feature type="transmembrane region" description="Helical" evidence="1">
    <location>
        <begin position="126"/>
        <end position="147"/>
    </location>
</feature>